<name>A0A2T0LAF3_9BACL</name>
<gene>
    <name evidence="1" type="ORF">CLV97_13712</name>
</gene>
<dbReference type="InterPro" id="IPR014962">
    <property type="entry name" value="YolD"/>
</dbReference>
<dbReference type="EMBL" id="PVNE01000037">
    <property type="protein sequence ID" value="PRX38779.1"/>
    <property type="molecule type" value="Genomic_DNA"/>
</dbReference>
<accession>A0A2T0LAF3</accession>
<comment type="caution">
    <text evidence="1">The sequence shown here is derived from an EMBL/GenBank/DDBJ whole genome shotgun (WGS) entry which is preliminary data.</text>
</comment>
<reference evidence="1 2" key="1">
    <citation type="submission" date="2018-03" db="EMBL/GenBank/DDBJ databases">
        <title>Genomic Encyclopedia of Archaeal and Bacterial Type Strains, Phase II (KMG-II): from individual species to whole genera.</title>
        <authorList>
            <person name="Goeker M."/>
        </authorList>
    </citation>
    <scope>NUCLEOTIDE SEQUENCE [LARGE SCALE GENOMIC DNA]</scope>
    <source>
        <strain evidence="1 2">DSM 44946</strain>
    </source>
</reference>
<dbReference type="Pfam" id="PF08863">
    <property type="entry name" value="YolD"/>
    <property type="match status" value="1"/>
</dbReference>
<protein>
    <submittedName>
        <fullName evidence="1">YolD-like protein</fullName>
    </submittedName>
</protein>
<organism evidence="1 2">
    <name type="scientific">Planifilum fimeticola</name>
    <dbReference type="NCBI Taxonomy" id="201975"/>
    <lineage>
        <taxon>Bacteria</taxon>
        <taxon>Bacillati</taxon>
        <taxon>Bacillota</taxon>
        <taxon>Bacilli</taxon>
        <taxon>Bacillales</taxon>
        <taxon>Thermoactinomycetaceae</taxon>
        <taxon>Planifilum</taxon>
    </lineage>
</organism>
<keyword evidence="2" id="KW-1185">Reference proteome</keyword>
<evidence type="ECO:0000313" key="1">
    <source>
        <dbReference type="EMBL" id="PRX38779.1"/>
    </source>
</evidence>
<sequence>MMDRGNKLWEGHRLLLPQHRDLIWEEKQKAKEYHPPELAADELEALDRTIRWSRAKKRPIVLTYASKYGPKRCTGVVLNIHPLEGWIILQSGEEKRLIPLSKIVGAEAATGGEWTE</sequence>
<dbReference type="Proteomes" id="UP000237797">
    <property type="component" value="Unassembled WGS sequence"/>
</dbReference>
<dbReference type="AlphaFoldDB" id="A0A2T0LAF3"/>
<evidence type="ECO:0000313" key="2">
    <source>
        <dbReference type="Proteomes" id="UP000237797"/>
    </source>
</evidence>
<proteinExistence type="predicted"/>
<dbReference type="OrthoDB" id="2376882at2"/>